<dbReference type="KEGG" id="btab:109039481"/>
<dbReference type="OrthoDB" id="8560686at2759"/>
<dbReference type="GO" id="GO:0120053">
    <property type="term" value="F:ribitol beta-1,4-xylosyltransferase activity"/>
    <property type="evidence" value="ECO:0007669"/>
    <property type="project" value="InterPro"/>
</dbReference>
<organism evidence="4 5">
    <name type="scientific">Bemisia tabaci</name>
    <name type="common">Sweetpotato whitefly</name>
    <name type="synonym">Aleurodes tabaci</name>
    <dbReference type="NCBI Taxonomy" id="7038"/>
    <lineage>
        <taxon>Eukaryota</taxon>
        <taxon>Metazoa</taxon>
        <taxon>Ecdysozoa</taxon>
        <taxon>Arthropoda</taxon>
        <taxon>Hexapoda</taxon>
        <taxon>Insecta</taxon>
        <taxon>Pterygota</taxon>
        <taxon>Neoptera</taxon>
        <taxon>Paraneoptera</taxon>
        <taxon>Hemiptera</taxon>
        <taxon>Sternorrhyncha</taxon>
        <taxon>Aleyrodoidea</taxon>
        <taxon>Aleyrodidae</taxon>
        <taxon>Aleyrodinae</taxon>
        <taxon>Bemisia</taxon>
    </lineage>
</organism>
<proteinExistence type="predicted"/>
<feature type="domain" description="RXYLT1 C-terminal" evidence="2">
    <location>
        <begin position="207"/>
        <end position="392"/>
    </location>
</feature>
<sequence length="400" mass="46125">MFKKSAMNCRIILYLYFLCIISLLVSLCLFLNSSKHNYQNGHKKQPDFLVRRDPEAAHENEVFILSKANIGQFVWHHVLNASSYFIRHRMWQMGSLDFDGVSYKFYAGPGLIQTTAPKQIERLILILNGRTESKVASSKLWLDYLSVFKNLQKVGVVLLGNENCDNNWILPYLESNGGPVTFVFLVYDSPLVNNQDVFQWPLGVADYRGFPNVNPSDVDIILKRPFICNFMGTVYEDSSRKFLMDILQSSPLNRSIYLKGRDKWTEGESTESIKNYLNALKNSDYTLNPVGLNSECYRIYEAMSVGSTPVIENVVTPGSCSRGKDSPLRLLKKYNAPVVYVNDWSNIMDIIRDQLNISQQDLMNQRIRILNWYTEFKRKMKHQFHRVVKSKFAIANSAFI</sequence>
<dbReference type="Proteomes" id="UP001152759">
    <property type="component" value="Chromosome 2"/>
</dbReference>
<dbReference type="EMBL" id="OU963863">
    <property type="protein sequence ID" value="CAH0385122.1"/>
    <property type="molecule type" value="Genomic_DNA"/>
</dbReference>
<dbReference type="Pfam" id="PF24785">
    <property type="entry name" value="RXYLT1_C"/>
    <property type="match status" value="1"/>
</dbReference>
<dbReference type="Pfam" id="PF24786">
    <property type="entry name" value="RXYLT1_N"/>
    <property type="match status" value="1"/>
</dbReference>
<keyword evidence="1" id="KW-1133">Transmembrane helix</keyword>
<evidence type="ECO:0000313" key="5">
    <source>
        <dbReference type="Proteomes" id="UP001152759"/>
    </source>
</evidence>
<gene>
    <name evidence="4" type="ORF">BEMITA_LOCUS4379</name>
</gene>
<evidence type="ECO:0000259" key="3">
    <source>
        <dbReference type="Pfam" id="PF24786"/>
    </source>
</evidence>
<keyword evidence="1" id="KW-0472">Membrane</keyword>
<evidence type="ECO:0000256" key="1">
    <source>
        <dbReference type="SAM" id="Phobius"/>
    </source>
</evidence>
<dbReference type="GO" id="GO:0035269">
    <property type="term" value="P:protein O-linked glycosylation via mannose"/>
    <property type="evidence" value="ECO:0007669"/>
    <property type="project" value="InterPro"/>
</dbReference>
<keyword evidence="1" id="KW-0812">Transmembrane</keyword>
<dbReference type="InterPro" id="IPR055286">
    <property type="entry name" value="RXYLT1-like"/>
</dbReference>
<dbReference type="AlphaFoldDB" id="A0A9P0A838"/>
<feature type="transmembrane region" description="Helical" evidence="1">
    <location>
        <begin position="12"/>
        <end position="32"/>
    </location>
</feature>
<dbReference type="InterPro" id="IPR057539">
    <property type="entry name" value="RXYLT1_N"/>
</dbReference>
<accession>A0A9P0A838</accession>
<dbReference type="PANTHER" id="PTHR15576:SF1">
    <property type="entry name" value="RIBITOL-5-PHOSPHATE XYLOSYLTRANSFERASE 1"/>
    <property type="match status" value="1"/>
</dbReference>
<reference evidence="4" key="1">
    <citation type="submission" date="2021-12" db="EMBL/GenBank/DDBJ databases">
        <authorList>
            <person name="King R."/>
        </authorList>
    </citation>
    <scope>NUCLEOTIDE SEQUENCE</scope>
</reference>
<name>A0A9P0A838_BEMTA</name>
<evidence type="ECO:0008006" key="6">
    <source>
        <dbReference type="Google" id="ProtNLM"/>
    </source>
</evidence>
<protein>
    <recommendedName>
        <fullName evidence="6">Transmembrane protein 5</fullName>
    </recommendedName>
</protein>
<evidence type="ECO:0000313" key="4">
    <source>
        <dbReference type="EMBL" id="CAH0385122.1"/>
    </source>
</evidence>
<keyword evidence="5" id="KW-1185">Reference proteome</keyword>
<evidence type="ECO:0000259" key="2">
    <source>
        <dbReference type="Pfam" id="PF24785"/>
    </source>
</evidence>
<dbReference type="InterPro" id="IPR057538">
    <property type="entry name" value="RXYLT1_C"/>
</dbReference>
<feature type="domain" description="RXYLT1 N-terminal" evidence="3">
    <location>
        <begin position="63"/>
        <end position="201"/>
    </location>
</feature>
<dbReference type="PANTHER" id="PTHR15576">
    <property type="entry name" value="RIBITOL-5-PHOSPHATE XYLOSYLTRANSFERASE 1"/>
    <property type="match status" value="1"/>
</dbReference>
<dbReference type="GO" id="GO:0005794">
    <property type="term" value="C:Golgi apparatus"/>
    <property type="evidence" value="ECO:0007669"/>
    <property type="project" value="TreeGrafter"/>
</dbReference>